<dbReference type="Proteomes" id="UP000225269">
    <property type="component" value="Segment"/>
</dbReference>
<sequence>MALVHSQTPNAKPEDQKKGTYQITPFEVQAWLRGESLNTKDYAIVHAFYAALGQTPPDQNKEPFYSNKGGGVQTEPALTGHTGHAETTAVVDAAKRRINTPKRLVKPAPTFTGPLESLRQIAKLSVATLPDNDAWEVLVSLAKRFNLEIE</sequence>
<reference evidence="3" key="1">
    <citation type="submission" date="2016-12" db="EMBL/GenBank/DDBJ databases">
        <title>Characterization and complete genome sequence of Yersinia bacteriophage, fHe-Yen3-01.</title>
        <authorList>
            <person name="Jun J.W."/>
            <person name="Wicklund A."/>
            <person name="Skurnik M."/>
        </authorList>
    </citation>
    <scope>NUCLEOTIDE SEQUENCE [LARGE SCALE GENOMIC DNA]</scope>
</reference>
<feature type="region of interest" description="Disordered" evidence="1">
    <location>
        <begin position="56"/>
        <end position="79"/>
    </location>
</feature>
<organism evidence="2 3">
    <name type="scientific">Yersinia phage fHe-Yen3-01</name>
    <dbReference type="NCBI Taxonomy" id="1932893"/>
    <lineage>
        <taxon>Viruses</taxon>
        <taxon>Duplodnaviria</taxon>
        <taxon>Heunggongvirae</taxon>
        <taxon>Uroviricota</taxon>
        <taxon>Caudoviricetes</taxon>
        <taxon>Autographivirales</taxon>
        <taxon>Autonotataviridae</taxon>
        <taxon>Melnykvirinae</taxon>
        <taxon>Pokrovskaiavirus</taxon>
        <taxon>Pokrovskaiavirus fHeYen301</taxon>
    </lineage>
</organism>
<evidence type="ECO:0000256" key="1">
    <source>
        <dbReference type="SAM" id="MobiDB-lite"/>
    </source>
</evidence>
<name>A0A1L7DQK2_9CAUD</name>
<gene>
    <name evidence="2" type="ORF">fHeYen301_11</name>
</gene>
<protein>
    <submittedName>
        <fullName evidence="2">Uncharacterized protein</fullName>
    </submittedName>
</protein>
<dbReference type="EMBL" id="KY318515">
    <property type="protein sequence ID" value="APU00344.1"/>
    <property type="molecule type" value="Genomic_DNA"/>
</dbReference>
<evidence type="ECO:0000313" key="2">
    <source>
        <dbReference type="EMBL" id="APU00344.1"/>
    </source>
</evidence>
<proteinExistence type="predicted"/>
<accession>A0A1L7DQK2</accession>
<keyword evidence="3" id="KW-1185">Reference proteome</keyword>
<evidence type="ECO:0000313" key="3">
    <source>
        <dbReference type="Proteomes" id="UP000225269"/>
    </source>
</evidence>